<feature type="non-terminal residue" evidence="3">
    <location>
        <position position="345"/>
    </location>
</feature>
<dbReference type="OrthoDB" id="295078at2759"/>
<evidence type="ECO:0000259" key="2">
    <source>
        <dbReference type="Pfam" id="PF11830"/>
    </source>
</evidence>
<gene>
    <name evidence="3" type="ORF">OSB1V03_LOCUS16515</name>
</gene>
<dbReference type="Pfam" id="PF11830">
    <property type="entry name" value="DUF3350"/>
    <property type="match status" value="1"/>
</dbReference>
<feature type="non-terminal residue" evidence="3">
    <location>
        <position position="1"/>
    </location>
</feature>
<dbReference type="EMBL" id="OC873060">
    <property type="protein sequence ID" value="CAD7636126.1"/>
    <property type="molecule type" value="Genomic_DNA"/>
</dbReference>
<feature type="compositionally biased region" description="Low complexity" evidence="1">
    <location>
        <begin position="1"/>
        <end position="20"/>
    </location>
</feature>
<dbReference type="EMBL" id="CAJPIZ010018485">
    <property type="protein sequence ID" value="CAG2116556.1"/>
    <property type="molecule type" value="Genomic_DNA"/>
</dbReference>
<feature type="domain" description="DUF3350" evidence="2">
    <location>
        <begin position="174"/>
        <end position="209"/>
    </location>
</feature>
<protein>
    <recommendedName>
        <fullName evidence="2">DUF3350 domain-containing protein</fullName>
    </recommendedName>
</protein>
<evidence type="ECO:0000313" key="4">
    <source>
        <dbReference type="Proteomes" id="UP000759131"/>
    </source>
</evidence>
<feature type="region of interest" description="Disordered" evidence="1">
    <location>
        <begin position="1"/>
        <end position="65"/>
    </location>
</feature>
<sequence length="345" mass="38666">LSRNGSNESISSSPSYSQRSAPVDDLSSTATDESSPLHHHFRPRSNTLSEIADISADTGADDRPMTRSESLAVHNRHSASGAAQPKPKPLLNIFMKVGSKSNLNLTSDTAGDKLSGDTGSASPKSAGNSQPSGQSWRQSIFNRIHGGGTGSDQKRAVNTVEKSSVEMSPMGGHRRARRRTRQELRELWRSAIRQQMLLNKMDKQNQSLQDDRIGTYDKRMKLDYDEIPNFSDATQLWDATKRWDSLCDDHRHRNHAAITYERLFNAIQLGVPRHKKGEVWLFLSQYYKCVNNDNNNNKCFNNCINNKTDNKDNDSVNADTPYRQLLGQLATQQHAILVDLGESRK</sequence>
<proteinExistence type="predicted"/>
<dbReference type="Gene3D" id="1.10.10.2750">
    <property type="match status" value="1"/>
</dbReference>
<dbReference type="InterPro" id="IPR021785">
    <property type="entry name" value="DUF3350"/>
</dbReference>
<evidence type="ECO:0000256" key="1">
    <source>
        <dbReference type="SAM" id="MobiDB-lite"/>
    </source>
</evidence>
<accession>A0A7R9Q863</accession>
<feature type="compositionally biased region" description="Polar residues" evidence="1">
    <location>
        <begin position="117"/>
        <end position="141"/>
    </location>
</feature>
<evidence type="ECO:0000313" key="3">
    <source>
        <dbReference type="EMBL" id="CAD7636126.1"/>
    </source>
</evidence>
<dbReference type="AlphaFoldDB" id="A0A7R9Q863"/>
<keyword evidence="4" id="KW-1185">Reference proteome</keyword>
<name>A0A7R9Q863_9ACAR</name>
<feature type="region of interest" description="Disordered" evidence="1">
    <location>
        <begin position="105"/>
        <end position="181"/>
    </location>
</feature>
<reference evidence="3" key="1">
    <citation type="submission" date="2020-11" db="EMBL/GenBank/DDBJ databases">
        <authorList>
            <person name="Tran Van P."/>
        </authorList>
    </citation>
    <scope>NUCLEOTIDE SEQUENCE</scope>
</reference>
<dbReference type="Proteomes" id="UP000759131">
    <property type="component" value="Unassembled WGS sequence"/>
</dbReference>
<organism evidence="3">
    <name type="scientific">Medioppia subpectinata</name>
    <dbReference type="NCBI Taxonomy" id="1979941"/>
    <lineage>
        <taxon>Eukaryota</taxon>
        <taxon>Metazoa</taxon>
        <taxon>Ecdysozoa</taxon>
        <taxon>Arthropoda</taxon>
        <taxon>Chelicerata</taxon>
        <taxon>Arachnida</taxon>
        <taxon>Acari</taxon>
        <taxon>Acariformes</taxon>
        <taxon>Sarcoptiformes</taxon>
        <taxon>Oribatida</taxon>
        <taxon>Brachypylina</taxon>
        <taxon>Oppioidea</taxon>
        <taxon>Oppiidae</taxon>
        <taxon>Medioppia</taxon>
    </lineage>
</organism>